<reference evidence="2" key="1">
    <citation type="journal article" date="2019" name="Int. J. Syst. Evol. Microbiol.">
        <title>The Global Catalogue of Microorganisms (GCM) 10K type strain sequencing project: providing services to taxonomists for standard genome sequencing and annotation.</title>
        <authorList>
            <consortium name="The Broad Institute Genomics Platform"/>
            <consortium name="The Broad Institute Genome Sequencing Center for Infectious Disease"/>
            <person name="Wu L."/>
            <person name="Ma J."/>
        </authorList>
    </citation>
    <scope>NUCLEOTIDE SEQUENCE [LARGE SCALE GENOMIC DNA]</scope>
    <source>
        <strain evidence="2">CGMCC 1.16306</strain>
    </source>
</reference>
<dbReference type="RefSeq" id="WP_376847319.1">
    <property type="nucleotide sequence ID" value="NZ_JBHSFW010000017.1"/>
</dbReference>
<accession>A0ABV9GPM9</accession>
<protein>
    <submittedName>
        <fullName evidence="1">Winged helix DNA-binding domain-containing protein</fullName>
    </submittedName>
</protein>
<dbReference type="Proteomes" id="UP001596022">
    <property type="component" value="Unassembled WGS sequence"/>
</dbReference>
<proteinExistence type="predicted"/>
<dbReference type="InterPro" id="IPR009351">
    <property type="entry name" value="AlkZ-like"/>
</dbReference>
<name>A0ABV9GPM9_9BACL</name>
<organism evidence="1 2">
    <name type="scientific">Camelliibacillus cellulosilyticus</name>
    <dbReference type="NCBI Taxonomy" id="2174486"/>
    <lineage>
        <taxon>Bacteria</taxon>
        <taxon>Bacillati</taxon>
        <taxon>Bacillota</taxon>
        <taxon>Bacilli</taxon>
        <taxon>Bacillales</taxon>
        <taxon>Sporolactobacillaceae</taxon>
        <taxon>Camelliibacillus</taxon>
    </lineage>
</organism>
<evidence type="ECO:0000313" key="2">
    <source>
        <dbReference type="Proteomes" id="UP001596022"/>
    </source>
</evidence>
<keyword evidence="1" id="KW-0238">DNA-binding</keyword>
<sequence>MFNTTISDQRLLNQHIDGEKFEKPRDVVKWMGAIQAQSYPQALWAIGVRMKQGTVAAVEQAIQEGDILRTWPMRGTIHFVPPEDAKWMLKLSAERLLPKDGRRRKQLGLDEALLKRCLQLFYDALNGNKQLTRAEMLELLEADGISTKNQRGYHILWYAALTGLICPGPMEGKQQTFVLLDEWVPDSRVLSREAALYELAKRYFASHGPATVHDFAWWIGLTIADAKMGLAAAKPELIMDKINGVDHWMGQRFMGDHSSGVHLLPGFDEYLLGYKDRKAVLADEHAQKVVPGKNGIFLPFIISGGQVVGTWKRTIKKKGIEITLSPFTNLDDIQKAIYGAAEKYCDFIGLPLLTIQ</sequence>
<dbReference type="PANTHER" id="PTHR38479">
    <property type="entry name" value="LMO0824 PROTEIN"/>
    <property type="match status" value="1"/>
</dbReference>
<evidence type="ECO:0000313" key="1">
    <source>
        <dbReference type="EMBL" id="MFC4620204.1"/>
    </source>
</evidence>
<comment type="caution">
    <text evidence="1">The sequence shown here is derived from an EMBL/GenBank/DDBJ whole genome shotgun (WGS) entry which is preliminary data.</text>
</comment>
<keyword evidence="2" id="KW-1185">Reference proteome</keyword>
<dbReference type="PANTHER" id="PTHR38479:SF2">
    <property type="entry name" value="WINGED HELIX DNA-BINDING DOMAIN-CONTAINING PROTEIN"/>
    <property type="match status" value="1"/>
</dbReference>
<dbReference type="EMBL" id="JBHSFW010000017">
    <property type="protein sequence ID" value="MFC4620204.1"/>
    <property type="molecule type" value="Genomic_DNA"/>
</dbReference>
<dbReference type="GO" id="GO:0003677">
    <property type="term" value="F:DNA binding"/>
    <property type="evidence" value="ECO:0007669"/>
    <property type="project" value="UniProtKB-KW"/>
</dbReference>
<gene>
    <name evidence="1" type="ORF">ACFO4N_15950</name>
</gene>
<dbReference type="Pfam" id="PF06224">
    <property type="entry name" value="AlkZ-like"/>
    <property type="match status" value="1"/>
</dbReference>